<dbReference type="InterPro" id="IPR013230">
    <property type="entry name" value="Peptidase_M15A_C"/>
</dbReference>
<dbReference type="InterPro" id="IPR009045">
    <property type="entry name" value="Zn_M74/Hedgehog-like"/>
</dbReference>
<dbReference type="SUPFAM" id="SSF55166">
    <property type="entry name" value="Hedgehog/DD-peptidase"/>
    <property type="match status" value="1"/>
</dbReference>
<sequence>MNLELEYKKPFFTVNGKQMFDFSRNFSVEELFATSQGDLLQMQNLRGVTFQVFRNLTRLTLVLESIRKFLGDVPLRISSGYRCPALNKAVGGVPTSNHLLGCAADLYVQSADHFTKYLNQLKSLGILSEVIDYGSFYHIAIPYYEN</sequence>
<organism evidence="2">
    <name type="scientific">Peromfec virus RodF8_21</name>
    <dbReference type="NCBI Taxonomy" id="2929363"/>
    <lineage>
        <taxon>Viruses</taxon>
        <taxon>Monodnaviria</taxon>
        <taxon>Sangervirae</taxon>
        <taxon>Phixviricota</taxon>
        <taxon>Malgrandaviricetes</taxon>
        <taxon>Petitvirales</taxon>
        <taxon>Microviridae</taxon>
    </lineage>
</organism>
<proteinExistence type="predicted"/>
<evidence type="ECO:0000259" key="1">
    <source>
        <dbReference type="Pfam" id="PF08291"/>
    </source>
</evidence>
<reference evidence="2" key="1">
    <citation type="submission" date="2022-02" db="EMBL/GenBank/DDBJ databases">
        <title>Towards deciphering the DNA virus diversity associated with rodent species in the families Cricetidae and Heteromyidae.</title>
        <authorList>
            <person name="Lund M."/>
            <person name="Larsen B.B."/>
            <person name="Gryseels S."/>
            <person name="Kraberger S."/>
            <person name="Rowsey D.M."/>
            <person name="Steger L."/>
            <person name="Yule K.M."/>
            <person name="Upham N.S."/>
            <person name="Worobey M."/>
            <person name="Van Doorslaer K."/>
            <person name="Varsani A."/>
        </authorList>
    </citation>
    <scope>NUCLEOTIDE SEQUENCE</scope>
    <source>
        <strain evidence="2">NeonRodF8_21</strain>
    </source>
</reference>
<feature type="domain" description="Peptidase M15A C-terminal" evidence="1">
    <location>
        <begin position="56"/>
        <end position="123"/>
    </location>
</feature>
<accession>A0A976R7R8</accession>
<dbReference type="Gene3D" id="3.30.1380.10">
    <property type="match status" value="1"/>
</dbReference>
<name>A0A976R7R8_9VIRU</name>
<evidence type="ECO:0000313" key="2">
    <source>
        <dbReference type="EMBL" id="UPW41682.1"/>
    </source>
</evidence>
<protein>
    <submittedName>
        <fullName evidence="2">Peptidase</fullName>
    </submittedName>
</protein>
<dbReference type="Pfam" id="PF08291">
    <property type="entry name" value="Peptidase_M15_3"/>
    <property type="match status" value="1"/>
</dbReference>
<dbReference type="EMBL" id="OM869648">
    <property type="protein sequence ID" value="UPW41682.1"/>
    <property type="molecule type" value="Genomic_DNA"/>
</dbReference>